<evidence type="ECO:0000313" key="7">
    <source>
        <dbReference type="Proteomes" id="UP000800235"/>
    </source>
</evidence>
<evidence type="ECO:0000256" key="1">
    <source>
        <dbReference type="ARBA" id="ARBA00004123"/>
    </source>
</evidence>
<dbReference type="PROSITE" id="PS00036">
    <property type="entry name" value="BZIP_BASIC"/>
    <property type="match status" value="1"/>
</dbReference>
<feature type="coiled-coil region" evidence="3">
    <location>
        <begin position="83"/>
        <end position="110"/>
    </location>
</feature>
<organism evidence="6 7">
    <name type="scientific">Tothia fuscella</name>
    <dbReference type="NCBI Taxonomy" id="1048955"/>
    <lineage>
        <taxon>Eukaryota</taxon>
        <taxon>Fungi</taxon>
        <taxon>Dikarya</taxon>
        <taxon>Ascomycota</taxon>
        <taxon>Pezizomycotina</taxon>
        <taxon>Dothideomycetes</taxon>
        <taxon>Pleosporomycetidae</taxon>
        <taxon>Venturiales</taxon>
        <taxon>Cylindrosympodiaceae</taxon>
        <taxon>Tothia</taxon>
    </lineage>
</organism>
<feature type="compositionally biased region" description="Pro residues" evidence="4">
    <location>
        <begin position="341"/>
        <end position="351"/>
    </location>
</feature>
<dbReference type="SUPFAM" id="SSF57959">
    <property type="entry name" value="Leucine zipper domain"/>
    <property type="match status" value="1"/>
</dbReference>
<dbReference type="GO" id="GO:0001228">
    <property type="term" value="F:DNA-binding transcription activator activity, RNA polymerase II-specific"/>
    <property type="evidence" value="ECO:0007669"/>
    <property type="project" value="TreeGrafter"/>
</dbReference>
<proteinExistence type="predicted"/>
<dbReference type="Gene3D" id="1.20.5.170">
    <property type="match status" value="1"/>
</dbReference>
<evidence type="ECO:0000256" key="2">
    <source>
        <dbReference type="ARBA" id="ARBA00023242"/>
    </source>
</evidence>
<dbReference type="CDD" id="cd14688">
    <property type="entry name" value="bZIP_YAP"/>
    <property type="match status" value="1"/>
</dbReference>
<dbReference type="InterPro" id="IPR050936">
    <property type="entry name" value="AP-1-like"/>
</dbReference>
<dbReference type="PANTHER" id="PTHR40621">
    <property type="entry name" value="TRANSCRIPTION FACTOR KAPC-RELATED"/>
    <property type="match status" value="1"/>
</dbReference>
<dbReference type="GO" id="GO:0000976">
    <property type="term" value="F:transcription cis-regulatory region binding"/>
    <property type="evidence" value="ECO:0007669"/>
    <property type="project" value="InterPro"/>
</dbReference>
<feature type="compositionally biased region" description="Basic and acidic residues" evidence="4">
    <location>
        <begin position="28"/>
        <end position="40"/>
    </location>
</feature>
<dbReference type="Proteomes" id="UP000800235">
    <property type="component" value="Unassembled WGS sequence"/>
</dbReference>
<feature type="region of interest" description="Disordered" evidence="4">
    <location>
        <begin position="1"/>
        <end position="75"/>
    </location>
</feature>
<gene>
    <name evidence="6" type="ORF">EJ08DRAFT_584354</name>
</gene>
<evidence type="ECO:0000313" key="6">
    <source>
        <dbReference type="EMBL" id="KAF2433238.1"/>
    </source>
</evidence>
<dbReference type="AlphaFoldDB" id="A0A9P4U1R1"/>
<dbReference type="EMBL" id="MU007022">
    <property type="protein sequence ID" value="KAF2433238.1"/>
    <property type="molecule type" value="Genomic_DNA"/>
</dbReference>
<comment type="caution">
    <text evidence="6">The sequence shown here is derived from an EMBL/GenBank/DDBJ whole genome shotgun (WGS) entry which is preliminary data.</text>
</comment>
<dbReference type="GO" id="GO:0090575">
    <property type="term" value="C:RNA polymerase II transcription regulator complex"/>
    <property type="evidence" value="ECO:0007669"/>
    <property type="project" value="TreeGrafter"/>
</dbReference>
<dbReference type="InterPro" id="IPR004827">
    <property type="entry name" value="bZIP"/>
</dbReference>
<feature type="compositionally biased region" description="Low complexity" evidence="4">
    <location>
        <begin position="246"/>
        <end position="255"/>
    </location>
</feature>
<sequence>MNSPLVGKVEDAHAVGDRSGSSSLASTPEHEDAHEQDLPHNPEQQQQQKRKGGRKPIYATSEERKQRNRQAQAAFRERRTEYIKQLESTIKLHEETLQNLQQSHRSAADECLMLRYKNSLLERILLEKDIDVQAELRQKGGSPNLGPIRMPVSAPISQPIQRFAVNKFAVQNRRSLSGLPSKADGVQQIQPICMSPQLQPTSTSHISSPATTATKSPNFLPQSGQVSPAFGLQSSQPPQLRPQPQRPQFAAPQRPVGAGVYPPNSSPLVSANGMNGNAAASAGAAAFYQVQFQNHYDQLGKLSSMEYDAQDDMVDQEDSTEASAAPGPFPPPFANGGMPPNGMPQPQPPHMPSNGPNQALQAQPSQIHAPDTNGQFGSMNHMFNPYDPMLDADPFGLSASMHFPTQFQFDAPTR</sequence>
<accession>A0A9P4U1R1</accession>
<comment type="subcellular location">
    <subcellularLocation>
        <location evidence="1">Nucleus</location>
    </subcellularLocation>
</comment>
<reference evidence="6" key="1">
    <citation type="journal article" date="2020" name="Stud. Mycol.">
        <title>101 Dothideomycetes genomes: a test case for predicting lifestyles and emergence of pathogens.</title>
        <authorList>
            <person name="Haridas S."/>
            <person name="Albert R."/>
            <person name="Binder M."/>
            <person name="Bloem J."/>
            <person name="Labutti K."/>
            <person name="Salamov A."/>
            <person name="Andreopoulos B."/>
            <person name="Baker S."/>
            <person name="Barry K."/>
            <person name="Bills G."/>
            <person name="Bluhm B."/>
            <person name="Cannon C."/>
            <person name="Castanera R."/>
            <person name="Culley D."/>
            <person name="Daum C."/>
            <person name="Ezra D."/>
            <person name="Gonzalez J."/>
            <person name="Henrissat B."/>
            <person name="Kuo A."/>
            <person name="Liang C."/>
            <person name="Lipzen A."/>
            <person name="Lutzoni F."/>
            <person name="Magnuson J."/>
            <person name="Mondo S."/>
            <person name="Nolan M."/>
            <person name="Ohm R."/>
            <person name="Pangilinan J."/>
            <person name="Park H.-J."/>
            <person name="Ramirez L."/>
            <person name="Alfaro M."/>
            <person name="Sun H."/>
            <person name="Tritt A."/>
            <person name="Yoshinaga Y."/>
            <person name="Zwiers L.-H."/>
            <person name="Turgeon B."/>
            <person name="Goodwin S."/>
            <person name="Spatafora J."/>
            <person name="Crous P."/>
            <person name="Grigoriev I."/>
        </authorList>
    </citation>
    <scope>NUCLEOTIDE SEQUENCE</scope>
    <source>
        <strain evidence="6">CBS 130266</strain>
    </source>
</reference>
<dbReference type="InterPro" id="IPR046347">
    <property type="entry name" value="bZIP_sf"/>
</dbReference>
<feature type="compositionally biased region" description="Polar residues" evidence="4">
    <location>
        <begin position="358"/>
        <end position="378"/>
    </location>
</feature>
<dbReference type="OrthoDB" id="2285533at2759"/>
<keyword evidence="3" id="KW-0175">Coiled coil</keyword>
<keyword evidence="7" id="KW-1185">Reference proteome</keyword>
<evidence type="ECO:0000256" key="4">
    <source>
        <dbReference type="SAM" id="MobiDB-lite"/>
    </source>
</evidence>
<protein>
    <recommendedName>
        <fullName evidence="5">BZIP domain-containing protein</fullName>
    </recommendedName>
</protein>
<feature type="region of interest" description="Disordered" evidence="4">
    <location>
        <begin position="312"/>
        <end position="378"/>
    </location>
</feature>
<feature type="region of interest" description="Disordered" evidence="4">
    <location>
        <begin position="196"/>
        <end position="261"/>
    </location>
</feature>
<feature type="domain" description="BZIP" evidence="5">
    <location>
        <begin position="64"/>
        <end position="78"/>
    </location>
</feature>
<dbReference type="PANTHER" id="PTHR40621:SF9">
    <property type="entry name" value="MEAB PROTEIN"/>
    <property type="match status" value="1"/>
</dbReference>
<name>A0A9P4U1R1_9PEZI</name>
<evidence type="ECO:0000259" key="5">
    <source>
        <dbReference type="PROSITE" id="PS00036"/>
    </source>
</evidence>
<evidence type="ECO:0000256" key="3">
    <source>
        <dbReference type="SAM" id="Coils"/>
    </source>
</evidence>
<keyword evidence="2" id="KW-0539">Nucleus</keyword>
<feature type="compositionally biased region" description="Polar residues" evidence="4">
    <location>
        <begin position="196"/>
        <end position="226"/>
    </location>
</feature>